<dbReference type="SUPFAM" id="SSF47413">
    <property type="entry name" value="lambda repressor-like DNA-binding domains"/>
    <property type="match status" value="1"/>
</dbReference>
<dbReference type="GO" id="GO:0003677">
    <property type="term" value="F:DNA binding"/>
    <property type="evidence" value="ECO:0007669"/>
    <property type="project" value="InterPro"/>
</dbReference>
<reference evidence="3" key="1">
    <citation type="submission" date="2018-08" db="EMBL/GenBank/DDBJ databases">
        <title>Genome of Lactobacillus sp. HBUAS52074.</title>
        <authorList>
            <person name="Guo Z."/>
            <person name="Zhang Z.D."/>
        </authorList>
    </citation>
    <scope>NUCLEOTIDE SEQUENCE [LARGE SCALE GENOMIC DNA]</scope>
    <source>
        <strain evidence="3">HBUAS52074</strain>
    </source>
</reference>
<dbReference type="Proteomes" id="UP000267208">
    <property type="component" value="Chromosome"/>
</dbReference>
<dbReference type="PANTHER" id="PTHR37038">
    <property type="entry name" value="TRANSCRIPTIONAL REGULATOR-RELATED"/>
    <property type="match status" value="1"/>
</dbReference>
<dbReference type="PROSITE" id="PS50943">
    <property type="entry name" value="HTH_CROC1"/>
    <property type="match status" value="1"/>
</dbReference>
<dbReference type="CDD" id="cd00093">
    <property type="entry name" value="HTH_XRE"/>
    <property type="match status" value="1"/>
</dbReference>
<dbReference type="RefSeq" id="WP_120142188.1">
    <property type="nucleotide sequence ID" value="NZ_CP031933.2"/>
</dbReference>
<dbReference type="KEGG" id="lzh:D1B17_04565"/>
<organism evidence="2 3">
    <name type="scientific">Companilactobacillus zhachilii</name>
    <dbReference type="NCBI Taxonomy" id="2304606"/>
    <lineage>
        <taxon>Bacteria</taxon>
        <taxon>Bacillati</taxon>
        <taxon>Bacillota</taxon>
        <taxon>Bacilli</taxon>
        <taxon>Lactobacillales</taxon>
        <taxon>Lactobacillaceae</taxon>
        <taxon>Companilactobacillus</taxon>
    </lineage>
</organism>
<dbReference type="EMBL" id="CP031933">
    <property type="protein sequence ID" value="AYE37941.1"/>
    <property type="molecule type" value="Genomic_DNA"/>
</dbReference>
<accession>A0A386PQ38</accession>
<evidence type="ECO:0000259" key="1">
    <source>
        <dbReference type="PROSITE" id="PS50943"/>
    </source>
</evidence>
<evidence type="ECO:0000313" key="3">
    <source>
        <dbReference type="Proteomes" id="UP000267208"/>
    </source>
</evidence>
<dbReference type="InterPro" id="IPR010982">
    <property type="entry name" value="Lambda_DNA-bd_dom_sf"/>
</dbReference>
<dbReference type="Pfam" id="PF01381">
    <property type="entry name" value="HTH_3"/>
    <property type="match status" value="1"/>
</dbReference>
<dbReference type="SMART" id="SM00530">
    <property type="entry name" value="HTH_XRE"/>
    <property type="match status" value="1"/>
</dbReference>
<dbReference type="Gene3D" id="1.25.40.10">
    <property type="entry name" value="Tetratricopeptide repeat domain"/>
    <property type="match status" value="1"/>
</dbReference>
<keyword evidence="3" id="KW-1185">Reference proteome</keyword>
<dbReference type="InterPro" id="IPR001387">
    <property type="entry name" value="Cro/C1-type_HTH"/>
</dbReference>
<name>A0A386PQ38_9LACO</name>
<dbReference type="InterPro" id="IPR011990">
    <property type="entry name" value="TPR-like_helical_dom_sf"/>
</dbReference>
<dbReference type="AlphaFoldDB" id="A0A386PQ38"/>
<feature type="domain" description="HTH cro/C1-type" evidence="1">
    <location>
        <begin position="8"/>
        <end position="61"/>
    </location>
</feature>
<evidence type="ECO:0000313" key="2">
    <source>
        <dbReference type="EMBL" id="AYE37941.1"/>
    </source>
</evidence>
<dbReference type="OrthoDB" id="1150409at2"/>
<sequence>MDNLGDILKEARQQQKLSQLETAEDICSQSTLSEIEHNKYIPNTQLLINLCERLSVVFDDLTLASNFKICKEKYFNQKVSYFYKHHEFDELRIFLNRPTVLETVQTSKQTQAYYFYLAVCSLKLDHKFDNAKELLKLSLASAGHSRKQTTLTRLGNIALGYVYARQGLKTSALRQIELSLKNFPKNTYEENLNLIFYMAALSYFQLSQFDNAIEAIEQGIHYITENESHFMLINSLYLMANIAKIVKQKNAQLAIKNYDLFNIFIHERAYEQVN</sequence>
<protein>
    <submittedName>
        <fullName evidence="2">XRE family transcriptional regulator</fullName>
    </submittedName>
</protein>
<dbReference type="InterPro" id="IPR053163">
    <property type="entry name" value="HTH-type_regulator_Rgg"/>
</dbReference>
<dbReference type="PANTHER" id="PTHR37038:SF14">
    <property type="entry name" value="TRANSCRIPTIONAL ACTIVATOR"/>
    <property type="match status" value="1"/>
</dbReference>
<dbReference type="SUPFAM" id="SSF48452">
    <property type="entry name" value="TPR-like"/>
    <property type="match status" value="1"/>
</dbReference>
<proteinExistence type="predicted"/>
<gene>
    <name evidence="2" type="ORF">D1B17_04565</name>
</gene>